<evidence type="ECO:0000313" key="4">
    <source>
        <dbReference type="Proteomes" id="UP000321926"/>
    </source>
</evidence>
<comment type="caution">
    <text evidence="3">The sequence shown here is derived from an EMBL/GenBank/DDBJ whole genome shotgun (WGS) entry which is preliminary data.</text>
</comment>
<protein>
    <submittedName>
        <fullName evidence="3">Terminase small subunit</fullName>
    </submittedName>
</protein>
<sequence length="248" mass="28101">MASKKEAKPENKLTVKQHRFVEEYCINGYNASEAARIAGYSEDSARDIACENLTKPNIRAAIDERLKTLSLTADETLKGISDIARSSLNDYFEVKQVYHTPQVQKHLSVLISEIEAEIEDAEKFFQRAGINEEEFTKDHLASQHRRRLQILKYEIELERNPDATRLVDGEPYLIEQAELDLAKLVKDKEAGRIKSVSPTPNGTKVEMYAADAALTNLARIHGLFEKDNKQVKPESNVTIFQLPDNGRD</sequence>
<dbReference type="OrthoDB" id="1338457at2"/>
<proteinExistence type="predicted"/>
<evidence type="ECO:0000313" key="3">
    <source>
        <dbReference type="EMBL" id="TXK52372.1"/>
    </source>
</evidence>
<dbReference type="PANTHER" id="PTHR41328">
    <property type="entry name" value="TERMINASE SMALL SUBUNIT-RELATED"/>
    <property type="match status" value="1"/>
</dbReference>
<dbReference type="Pfam" id="PF03592">
    <property type="entry name" value="Terminase_2"/>
    <property type="match status" value="1"/>
</dbReference>
<accession>A0A5C8KEY4</accession>
<keyword evidence="1" id="KW-1188">Viral release from host cell</keyword>
<dbReference type="AlphaFoldDB" id="A0A5C8KEY4"/>
<dbReference type="InterPro" id="IPR052404">
    <property type="entry name" value="SPP1-like_terminase"/>
</dbReference>
<dbReference type="InterPro" id="IPR038713">
    <property type="entry name" value="Terminase_Gp1_N_sf"/>
</dbReference>
<dbReference type="GO" id="GO:0051276">
    <property type="term" value="P:chromosome organization"/>
    <property type="evidence" value="ECO:0007669"/>
    <property type="project" value="InterPro"/>
</dbReference>
<dbReference type="Proteomes" id="UP000321926">
    <property type="component" value="Unassembled WGS sequence"/>
</dbReference>
<dbReference type="RefSeq" id="WP_147919944.1">
    <property type="nucleotide sequence ID" value="NZ_VRTY01000003.1"/>
</dbReference>
<evidence type="ECO:0000256" key="1">
    <source>
        <dbReference type="ARBA" id="ARBA00022612"/>
    </source>
</evidence>
<dbReference type="EMBL" id="VRTY01000003">
    <property type="protein sequence ID" value="TXK52372.1"/>
    <property type="molecule type" value="Genomic_DNA"/>
</dbReference>
<reference evidence="3 4" key="1">
    <citation type="submission" date="2019-08" db="EMBL/GenBank/DDBJ databases">
        <authorList>
            <person name="Shi S."/>
        </authorList>
    </citation>
    <scope>NUCLEOTIDE SEQUENCE [LARGE SCALE GENOMIC DNA]</scope>
    <source>
        <strain evidence="3 4">GY10130</strain>
    </source>
</reference>
<dbReference type="PANTHER" id="PTHR41328:SF2">
    <property type="entry name" value="TERMINASE SMALL SUBUNIT"/>
    <property type="match status" value="1"/>
</dbReference>
<evidence type="ECO:0000256" key="2">
    <source>
        <dbReference type="ARBA" id="ARBA00023219"/>
    </source>
</evidence>
<keyword evidence="2" id="KW-0231">Viral genome packaging</keyword>
<dbReference type="InterPro" id="IPR005335">
    <property type="entry name" value="Terminase_ssu"/>
</dbReference>
<gene>
    <name evidence="3" type="ORF">FVR03_01260</name>
</gene>
<organism evidence="3 4">
    <name type="scientific">Pontibacter qinzhouensis</name>
    <dbReference type="NCBI Taxonomy" id="2603253"/>
    <lineage>
        <taxon>Bacteria</taxon>
        <taxon>Pseudomonadati</taxon>
        <taxon>Bacteroidota</taxon>
        <taxon>Cytophagia</taxon>
        <taxon>Cytophagales</taxon>
        <taxon>Hymenobacteraceae</taxon>
        <taxon>Pontibacter</taxon>
    </lineage>
</organism>
<keyword evidence="4" id="KW-1185">Reference proteome</keyword>
<name>A0A5C8KEY4_9BACT</name>
<dbReference type="Gene3D" id="1.10.10.1400">
    <property type="entry name" value="Terminase, small subunit, N-terminal DNA-binding domain, HTH motif"/>
    <property type="match status" value="1"/>
</dbReference>